<sequence>MTAPARRRPVIHGALACLEPGKWVDFDEMERFMVSENHTFDMTNLDWKLYFYDPQYGNLDYFETWPLLQTRYLLIYFFEYCATLGILDIAYTYPDNARPDYQGCWGAEELEFLSHCDGLMQLRLTELGAYALGLQKEYGAADDQSFELQDTRIIHKGMAPPTPNHSLFLNKIAEPQAGNTWEISFLSLINALKSGETSLKEIRKFITDLTSAKPGKTLNKLFKEVEKRSSAVVEEGEVTLVACHLEARKQILTDQKLGSLCMPAGDRHLVILPGKKEKFAKGLEALGFILGGVLIFGLI</sequence>
<dbReference type="AlphaFoldDB" id="A0A1W2EEV4"/>
<dbReference type="EMBL" id="FWXY01000030">
    <property type="protein sequence ID" value="SMD08273.1"/>
    <property type="molecule type" value="Genomic_DNA"/>
</dbReference>
<name>A0A1W2EEV4_9BACT</name>
<protein>
    <submittedName>
        <fullName evidence="1">Uncharacterized protein</fullName>
    </submittedName>
</protein>
<dbReference type="Proteomes" id="UP000192418">
    <property type="component" value="Unassembled WGS sequence"/>
</dbReference>
<proteinExistence type="predicted"/>
<reference evidence="1 2" key="1">
    <citation type="submission" date="2017-04" db="EMBL/GenBank/DDBJ databases">
        <authorList>
            <person name="Afonso C.L."/>
            <person name="Miller P.J."/>
            <person name="Scott M.A."/>
            <person name="Spackman E."/>
            <person name="Goraichik I."/>
            <person name="Dimitrov K.M."/>
            <person name="Suarez D.L."/>
            <person name="Swayne D.E."/>
        </authorList>
    </citation>
    <scope>NUCLEOTIDE SEQUENCE [LARGE SCALE GENOMIC DNA]</scope>
    <source>
        <strain evidence="1 2">DSM 3385</strain>
    </source>
</reference>
<organism evidence="1 2">
    <name type="scientific">Desulfocicer vacuolatum DSM 3385</name>
    <dbReference type="NCBI Taxonomy" id="1121400"/>
    <lineage>
        <taxon>Bacteria</taxon>
        <taxon>Pseudomonadati</taxon>
        <taxon>Thermodesulfobacteriota</taxon>
        <taxon>Desulfobacteria</taxon>
        <taxon>Desulfobacterales</taxon>
        <taxon>Desulfobacteraceae</taxon>
        <taxon>Desulfocicer</taxon>
    </lineage>
</organism>
<dbReference type="RefSeq" id="WP_084071504.1">
    <property type="nucleotide sequence ID" value="NZ_FWXY01000030.1"/>
</dbReference>
<evidence type="ECO:0000313" key="2">
    <source>
        <dbReference type="Proteomes" id="UP000192418"/>
    </source>
</evidence>
<gene>
    <name evidence="1" type="ORF">SAMN02746065_13021</name>
</gene>
<dbReference type="STRING" id="1121400.SAMN02746065_13021"/>
<accession>A0A1W2EEV4</accession>
<keyword evidence="2" id="KW-1185">Reference proteome</keyword>
<dbReference type="OrthoDB" id="443235at2"/>
<evidence type="ECO:0000313" key="1">
    <source>
        <dbReference type="EMBL" id="SMD08273.1"/>
    </source>
</evidence>